<dbReference type="PROSITE" id="PS50176">
    <property type="entry name" value="ARM_REPEAT"/>
    <property type="match status" value="1"/>
</dbReference>
<evidence type="ECO:0000256" key="1">
    <source>
        <dbReference type="ARBA" id="ARBA00022737"/>
    </source>
</evidence>
<evidence type="ECO:0000259" key="4">
    <source>
        <dbReference type="PROSITE" id="PS51698"/>
    </source>
</evidence>
<organism evidence="5 6">
    <name type="scientific">Nicotiana attenuata</name>
    <name type="common">Coyote tobacco</name>
    <dbReference type="NCBI Taxonomy" id="49451"/>
    <lineage>
        <taxon>Eukaryota</taxon>
        <taxon>Viridiplantae</taxon>
        <taxon>Streptophyta</taxon>
        <taxon>Embryophyta</taxon>
        <taxon>Tracheophyta</taxon>
        <taxon>Spermatophyta</taxon>
        <taxon>Magnoliopsida</taxon>
        <taxon>eudicotyledons</taxon>
        <taxon>Gunneridae</taxon>
        <taxon>Pentapetalae</taxon>
        <taxon>asterids</taxon>
        <taxon>lamiids</taxon>
        <taxon>Solanales</taxon>
        <taxon>Solanaceae</taxon>
        <taxon>Nicotianoideae</taxon>
        <taxon>Nicotianeae</taxon>
        <taxon>Nicotiana</taxon>
    </lineage>
</organism>
<dbReference type="PANTHER" id="PTHR23315">
    <property type="entry name" value="U BOX DOMAIN-CONTAINING"/>
    <property type="match status" value="1"/>
</dbReference>
<dbReference type="InterPro" id="IPR003613">
    <property type="entry name" value="Ubox_domain"/>
</dbReference>
<dbReference type="OMA" id="ARENAWI"/>
<accession>A0A1J6KB01</accession>
<dbReference type="SUPFAM" id="SSF48371">
    <property type="entry name" value="ARM repeat"/>
    <property type="match status" value="1"/>
</dbReference>
<protein>
    <submittedName>
        <fullName evidence="5">U-box domain-containing protein 1</fullName>
    </submittedName>
</protein>
<dbReference type="Pfam" id="PF00514">
    <property type="entry name" value="Arm"/>
    <property type="match status" value="1"/>
</dbReference>
<name>A0A1J6KB01_NICAT</name>
<dbReference type="PROSITE" id="PS51698">
    <property type="entry name" value="U_BOX"/>
    <property type="match status" value="1"/>
</dbReference>
<reference evidence="5" key="1">
    <citation type="submission" date="2016-11" db="EMBL/GenBank/DDBJ databases">
        <title>The genome of Nicotiana attenuata.</title>
        <authorList>
            <person name="Xu S."/>
            <person name="Brockmoeller T."/>
            <person name="Gaquerel E."/>
            <person name="Navarro A."/>
            <person name="Kuhl H."/>
            <person name="Gase K."/>
            <person name="Ling Z."/>
            <person name="Zhou W."/>
            <person name="Kreitzer C."/>
            <person name="Stanke M."/>
            <person name="Tang H."/>
            <person name="Lyons E."/>
            <person name="Pandey P."/>
            <person name="Pandey S.P."/>
            <person name="Timmermann B."/>
            <person name="Baldwin I.T."/>
        </authorList>
    </citation>
    <scope>NUCLEOTIDE SEQUENCE [LARGE SCALE GENOMIC DNA]</scope>
    <source>
        <strain evidence="5">UT</strain>
    </source>
</reference>
<evidence type="ECO:0000256" key="3">
    <source>
        <dbReference type="PROSITE-ProRule" id="PRU00259"/>
    </source>
</evidence>
<dbReference type="AlphaFoldDB" id="A0A1J6KB01"/>
<feature type="repeat" description="ARM" evidence="3">
    <location>
        <begin position="108"/>
        <end position="150"/>
    </location>
</feature>
<comment type="caution">
    <text evidence="5">The sequence shown here is derived from an EMBL/GenBank/DDBJ whole genome shotgun (WGS) entry which is preliminary data.</text>
</comment>
<dbReference type="InterPro" id="IPR000225">
    <property type="entry name" value="Armadillo"/>
</dbReference>
<sequence length="182" mass="19791">MHVALIPNYALKSLIHQWCQENNIPTIKPTLSPSGSEGSSSSKIKKCKKAIDYVSATKAAIYAGKIPVEFLVGKLATGSPDIQRQATSELRLLAKTGMDNRRIIAQSGAIPFLMTLVGSRDIRIRKNAVTPLLNLSIHENNKILIMSAGVIDSLIEVLQCGKTMEARENATASIFSLFVIDE</sequence>
<dbReference type="PANTHER" id="PTHR23315:SF224">
    <property type="entry name" value="U-BOX DOMAIN-CONTAINING PROTEIN 1"/>
    <property type="match status" value="1"/>
</dbReference>
<keyword evidence="6" id="KW-1185">Reference proteome</keyword>
<gene>
    <name evidence="5" type="primary">PUB1_1</name>
    <name evidence="5" type="ORF">A4A49_43008</name>
</gene>
<proteinExistence type="predicted"/>
<dbReference type="InterPro" id="IPR016024">
    <property type="entry name" value="ARM-type_fold"/>
</dbReference>
<dbReference type="Gene3D" id="1.25.10.10">
    <property type="entry name" value="Leucine-rich Repeat Variant"/>
    <property type="match status" value="1"/>
</dbReference>
<dbReference type="Proteomes" id="UP000187609">
    <property type="component" value="Unassembled WGS sequence"/>
</dbReference>
<dbReference type="GO" id="GO:0004842">
    <property type="term" value="F:ubiquitin-protein transferase activity"/>
    <property type="evidence" value="ECO:0007669"/>
    <property type="project" value="InterPro"/>
</dbReference>
<dbReference type="InterPro" id="IPR011989">
    <property type="entry name" value="ARM-like"/>
</dbReference>
<dbReference type="EMBL" id="MJEQ01009556">
    <property type="protein sequence ID" value="OIT19167.1"/>
    <property type="molecule type" value="Genomic_DNA"/>
</dbReference>
<evidence type="ECO:0000313" key="5">
    <source>
        <dbReference type="EMBL" id="OIT19167.1"/>
    </source>
</evidence>
<feature type="domain" description="U-box" evidence="4">
    <location>
        <begin position="1"/>
        <end position="25"/>
    </location>
</feature>
<evidence type="ECO:0000313" key="6">
    <source>
        <dbReference type="Proteomes" id="UP000187609"/>
    </source>
</evidence>
<dbReference type="GO" id="GO:0016567">
    <property type="term" value="P:protein ubiquitination"/>
    <property type="evidence" value="ECO:0007669"/>
    <property type="project" value="InterPro"/>
</dbReference>
<keyword evidence="1" id="KW-0677">Repeat</keyword>
<evidence type="ECO:0000256" key="2">
    <source>
        <dbReference type="ARBA" id="ARBA00022786"/>
    </source>
</evidence>
<keyword evidence="2" id="KW-0833">Ubl conjugation pathway</keyword>
<dbReference type="Gramene" id="OIT19167">
    <property type="protein sequence ID" value="OIT19167"/>
    <property type="gene ID" value="A4A49_43008"/>
</dbReference>